<feature type="domain" description="Glycoside hydrolase family 20 catalytic" evidence="16">
    <location>
        <begin position="349"/>
        <end position="583"/>
    </location>
</feature>
<evidence type="ECO:0000256" key="12">
    <source>
        <dbReference type="ARBA" id="ARBA00076634"/>
    </source>
</evidence>
<evidence type="ECO:0000256" key="4">
    <source>
        <dbReference type="ARBA" id="ARBA00022729"/>
    </source>
</evidence>
<evidence type="ECO:0000259" key="17">
    <source>
        <dbReference type="Pfam" id="PF14845"/>
    </source>
</evidence>
<evidence type="ECO:0000256" key="15">
    <source>
        <dbReference type="SAM" id="Phobius"/>
    </source>
</evidence>
<dbReference type="AlphaFoldDB" id="A0A194QYW8"/>
<dbReference type="InterPro" id="IPR029018">
    <property type="entry name" value="Hex-like_dom2"/>
</dbReference>
<dbReference type="STRING" id="76193.A0A194QYW8"/>
<evidence type="ECO:0000256" key="3">
    <source>
        <dbReference type="ARBA" id="ARBA00012663"/>
    </source>
</evidence>
<proteinExistence type="inferred from homology"/>
<evidence type="ECO:0000256" key="14">
    <source>
        <dbReference type="PIRSR" id="PIRSR625705-1"/>
    </source>
</evidence>
<dbReference type="EMBL" id="KQ460949">
    <property type="protein sequence ID" value="KPJ10484.1"/>
    <property type="molecule type" value="Genomic_DNA"/>
</dbReference>
<keyword evidence="10" id="KW-0624">Polysaccharide degradation</keyword>
<dbReference type="InterPro" id="IPR025705">
    <property type="entry name" value="Beta_hexosaminidase_sua/sub"/>
</dbReference>
<keyword evidence="19" id="KW-1185">Reference proteome</keyword>
<dbReference type="InterPro" id="IPR017853">
    <property type="entry name" value="GH"/>
</dbReference>
<gene>
    <name evidence="18" type="ORF">RR48_09618</name>
</gene>
<dbReference type="InterPro" id="IPR015883">
    <property type="entry name" value="Glyco_hydro_20_cat"/>
</dbReference>
<keyword evidence="4" id="KW-0732">Signal</keyword>
<keyword evidence="6" id="KW-0146">Chitin degradation</keyword>
<evidence type="ECO:0000256" key="6">
    <source>
        <dbReference type="ARBA" id="ARBA00023024"/>
    </source>
</evidence>
<accession>A0A194QYW8</accession>
<dbReference type="FunFam" id="3.20.20.80:FF:000063">
    <property type="entry name" value="Beta-hexosaminidase"/>
    <property type="match status" value="1"/>
</dbReference>
<evidence type="ECO:0000256" key="2">
    <source>
        <dbReference type="ARBA" id="ARBA00006285"/>
    </source>
</evidence>
<reference evidence="18 19" key="1">
    <citation type="journal article" date="2015" name="Nat. Commun.">
        <title>Outbred genome sequencing and CRISPR/Cas9 gene editing in butterflies.</title>
        <authorList>
            <person name="Li X."/>
            <person name="Fan D."/>
            <person name="Zhang W."/>
            <person name="Liu G."/>
            <person name="Zhang L."/>
            <person name="Zhao L."/>
            <person name="Fang X."/>
            <person name="Chen L."/>
            <person name="Dong Y."/>
            <person name="Chen Y."/>
            <person name="Ding Y."/>
            <person name="Zhao R."/>
            <person name="Feng M."/>
            <person name="Zhu Y."/>
            <person name="Feng Y."/>
            <person name="Jiang X."/>
            <person name="Zhu D."/>
            <person name="Xiang H."/>
            <person name="Feng X."/>
            <person name="Li S."/>
            <person name="Wang J."/>
            <person name="Zhang G."/>
            <person name="Kronforst M.R."/>
            <person name="Wang W."/>
        </authorList>
    </citation>
    <scope>NUCLEOTIDE SEQUENCE [LARGE SCALE GENOMIC DNA]</scope>
    <source>
        <strain evidence="18">Ya'a_city_454_Pm</strain>
        <tissue evidence="18">Whole body</tissue>
    </source>
</reference>
<evidence type="ECO:0000256" key="7">
    <source>
        <dbReference type="ARBA" id="ARBA00023180"/>
    </source>
</evidence>
<protein>
    <recommendedName>
        <fullName evidence="11">Chitooligosaccharidolytic beta-N-acetylglucosaminidase</fullName>
        <ecNumber evidence="3">3.2.1.52</ecNumber>
    </recommendedName>
    <alternativeName>
        <fullName evidence="13">Beta-GlcNAcase</fullName>
    </alternativeName>
    <alternativeName>
        <fullName evidence="12">Beta-hexosaminidase</fullName>
    </alternativeName>
</protein>
<evidence type="ECO:0000256" key="11">
    <source>
        <dbReference type="ARBA" id="ARBA00070325"/>
    </source>
</evidence>
<organism evidence="18 19">
    <name type="scientific">Papilio machaon</name>
    <name type="common">Old World swallowtail butterfly</name>
    <dbReference type="NCBI Taxonomy" id="76193"/>
    <lineage>
        <taxon>Eukaryota</taxon>
        <taxon>Metazoa</taxon>
        <taxon>Ecdysozoa</taxon>
        <taxon>Arthropoda</taxon>
        <taxon>Hexapoda</taxon>
        <taxon>Insecta</taxon>
        <taxon>Pterygota</taxon>
        <taxon>Neoptera</taxon>
        <taxon>Endopterygota</taxon>
        <taxon>Lepidoptera</taxon>
        <taxon>Glossata</taxon>
        <taxon>Ditrysia</taxon>
        <taxon>Papilionoidea</taxon>
        <taxon>Papilionidae</taxon>
        <taxon>Papilioninae</taxon>
        <taxon>Papilio</taxon>
    </lineage>
</organism>
<dbReference type="SUPFAM" id="SSF55545">
    <property type="entry name" value="beta-N-acetylhexosaminidase-like domain"/>
    <property type="match status" value="1"/>
</dbReference>
<dbReference type="InterPro" id="IPR029019">
    <property type="entry name" value="HEX_eukaryotic_N"/>
</dbReference>
<evidence type="ECO:0000256" key="5">
    <source>
        <dbReference type="ARBA" id="ARBA00022801"/>
    </source>
</evidence>
<dbReference type="FunCoup" id="A0A194QYW8">
    <property type="interactions" value="1283"/>
</dbReference>
<dbReference type="InParanoid" id="A0A194QYW8"/>
<dbReference type="GO" id="GO:0006032">
    <property type="term" value="P:chitin catabolic process"/>
    <property type="evidence" value="ECO:0007669"/>
    <property type="project" value="UniProtKB-KW"/>
</dbReference>
<dbReference type="GO" id="GO:0030203">
    <property type="term" value="P:glycosaminoglycan metabolic process"/>
    <property type="evidence" value="ECO:0007669"/>
    <property type="project" value="TreeGrafter"/>
</dbReference>
<keyword evidence="15" id="KW-0472">Membrane</keyword>
<keyword evidence="9" id="KW-0326">Glycosidase</keyword>
<dbReference type="Proteomes" id="UP000053240">
    <property type="component" value="Unassembled WGS sequence"/>
</dbReference>
<feature type="domain" description="Beta-hexosaminidase eukaryotic type N-terminal" evidence="17">
    <location>
        <begin position="200"/>
        <end position="325"/>
    </location>
</feature>
<feature type="transmembrane region" description="Helical" evidence="15">
    <location>
        <begin position="125"/>
        <end position="142"/>
    </location>
</feature>
<keyword evidence="8" id="KW-0119">Carbohydrate metabolism</keyword>
<dbReference type="EC" id="3.2.1.52" evidence="3"/>
<keyword evidence="5" id="KW-0378">Hydrolase</keyword>
<keyword evidence="15" id="KW-1133">Transmembrane helix</keyword>
<dbReference type="PANTHER" id="PTHR22600">
    <property type="entry name" value="BETA-HEXOSAMINIDASE"/>
    <property type="match status" value="1"/>
</dbReference>
<dbReference type="GO" id="GO:0000272">
    <property type="term" value="P:polysaccharide catabolic process"/>
    <property type="evidence" value="ECO:0007669"/>
    <property type="project" value="UniProtKB-KW"/>
</dbReference>
<evidence type="ECO:0000256" key="8">
    <source>
        <dbReference type="ARBA" id="ARBA00023277"/>
    </source>
</evidence>
<dbReference type="SUPFAM" id="SSF51445">
    <property type="entry name" value="(Trans)glycosidases"/>
    <property type="match status" value="1"/>
</dbReference>
<dbReference type="Pfam" id="PF14845">
    <property type="entry name" value="Glycohydro_20b2"/>
    <property type="match status" value="1"/>
</dbReference>
<feature type="transmembrane region" description="Helical" evidence="15">
    <location>
        <begin position="58"/>
        <end position="75"/>
    </location>
</feature>
<evidence type="ECO:0000313" key="19">
    <source>
        <dbReference type="Proteomes" id="UP000053240"/>
    </source>
</evidence>
<dbReference type="Gene3D" id="3.20.20.80">
    <property type="entry name" value="Glycosidases"/>
    <property type="match status" value="2"/>
</dbReference>
<dbReference type="Pfam" id="PF00728">
    <property type="entry name" value="Glyco_hydro_20"/>
    <property type="match status" value="1"/>
</dbReference>
<evidence type="ECO:0000256" key="13">
    <source>
        <dbReference type="ARBA" id="ARBA00076749"/>
    </source>
</evidence>
<evidence type="ECO:0000256" key="10">
    <source>
        <dbReference type="ARBA" id="ARBA00023326"/>
    </source>
</evidence>
<name>A0A194QYW8_PAPMA</name>
<dbReference type="GO" id="GO:0016231">
    <property type="term" value="F:beta-N-acetylglucosaminidase activity"/>
    <property type="evidence" value="ECO:0007669"/>
    <property type="project" value="TreeGrafter"/>
</dbReference>
<dbReference type="GO" id="GO:0005886">
    <property type="term" value="C:plasma membrane"/>
    <property type="evidence" value="ECO:0007669"/>
    <property type="project" value="TreeGrafter"/>
</dbReference>
<evidence type="ECO:0000256" key="9">
    <source>
        <dbReference type="ARBA" id="ARBA00023295"/>
    </source>
</evidence>
<dbReference type="Gene3D" id="3.30.379.10">
    <property type="entry name" value="Chitobiase/beta-hexosaminidase domain 2-like"/>
    <property type="match status" value="1"/>
</dbReference>
<evidence type="ECO:0000313" key="18">
    <source>
        <dbReference type="EMBL" id="KPJ10484.1"/>
    </source>
</evidence>
<feature type="active site" description="Proton donor" evidence="14">
    <location>
        <position position="514"/>
    </location>
</feature>
<dbReference type="PRINTS" id="PR00738">
    <property type="entry name" value="GLHYDRLASE20"/>
</dbReference>
<evidence type="ECO:0000259" key="16">
    <source>
        <dbReference type="Pfam" id="PF00728"/>
    </source>
</evidence>
<comment type="similarity">
    <text evidence="2">Belongs to the glycosyl hydrolase 20 family.</text>
</comment>
<sequence length="646" mass="71906">MAPDGPRSIAVNNERANAGPWVVTTPPRLRDDPAVPPSRLPNIAARRRARSMSQELEILINIAIYIAVASLLRNFRSAIATFFMFAWKWVQGGEMKCCGESGVRGARGARGGAAYCARVARLRRALLLLAAAACTAAALLYWRQQTDGSDTRPLHNVFSGAEPEWTWLCRNERCERLPAAEMSSLQSLPTCNMLCASTQLWPQPTGPVSLATAAVPVSAAGFALEVISAPSHDVTDHLEDAFSIFREDLRTLERQIGDTKRGDIGPAHEVIVRVSVNGSQDVRMRIDTDESYKLSLRPEGSTLVAHITAHSFCGARNGFETLSQLIWLDPYAGSLLILEAATVDDAPRFRYRGLLLDTARNYFPVGEIMRTIDAMAACKLNTFHWHVSDSQSFPLRLKSAPQLAQHGAYGPGAVYTTEEVQAVVRRARLRGIRVLLEVDAPAHVGRAWAWGPQAGLGNLAFCVEVEPWSAYCGEPPCGQLNPRNPHVYEILERIYAEIIELTGVDDIFHLGGDEVSERCWSQYFNDTDPMDLWMDFTRRAMRALERANGGKAPEMTLLWSSRLTRSPYLERLDLKKYGIQVWGASRWPESRAVLDAEERLWSDRAEGAAADVYLRLDTQRARLRARGVRPAPLWPRWCTHNPHACL</sequence>
<keyword evidence="7" id="KW-0325">Glycoprotein</keyword>
<comment type="catalytic activity">
    <reaction evidence="1">
        <text>Hydrolysis of terminal non-reducing N-acetyl-D-hexosamine residues in N-acetyl-beta-D-hexosaminides.</text>
        <dbReference type="EC" id="3.2.1.52"/>
    </reaction>
</comment>
<evidence type="ECO:0000256" key="1">
    <source>
        <dbReference type="ARBA" id="ARBA00001231"/>
    </source>
</evidence>
<keyword evidence="15" id="KW-0812">Transmembrane</keyword>
<dbReference type="PANTHER" id="PTHR22600:SF3">
    <property type="entry name" value="BETA-HEXOSAMINIDASE FDL-RELATED"/>
    <property type="match status" value="1"/>
</dbReference>